<proteinExistence type="predicted"/>
<dbReference type="EMBL" id="ML220160">
    <property type="protein sequence ID" value="TGZ77076.1"/>
    <property type="molecule type" value="Genomic_DNA"/>
</dbReference>
<dbReference type="Gene3D" id="3.40.50.720">
    <property type="entry name" value="NAD(P)-binding Rossmann-like Domain"/>
    <property type="match status" value="1"/>
</dbReference>
<accession>A0A4S2MJE6</accession>
<feature type="compositionally biased region" description="Polar residues" evidence="1">
    <location>
        <begin position="39"/>
        <end position="51"/>
    </location>
</feature>
<dbReference type="InterPro" id="IPR036291">
    <property type="entry name" value="NAD(P)-bd_dom_sf"/>
</dbReference>
<name>A0A4S2MJE6_9PEZI</name>
<dbReference type="AlphaFoldDB" id="A0A4S2MJE6"/>
<dbReference type="InParanoid" id="A0A4S2MJE6"/>
<reference evidence="2 3" key="1">
    <citation type="submission" date="2019-04" db="EMBL/GenBank/DDBJ databases">
        <title>Comparative genomics and transcriptomics to analyze fruiting body development in filamentous ascomycetes.</title>
        <authorList>
            <consortium name="DOE Joint Genome Institute"/>
            <person name="Lutkenhaus R."/>
            <person name="Traeger S."/>
            <person name="Breuer J."/>
            <person name="Kuo A."/>
            <person name="Lipzen A."/>
            <person name="Pangilinan J."/>
            <person name="Dilworth D."/>
            <person name="Sandor L."/>
            <person name="Poggeler S."/>
            <person name="Barry K."/>
            <person name="Grigoriev I.V."/>
            <person name="Nowrousian M."/>
        </authorList>
    </citation>
    <scope>NUCLEOTIDE SEQUENCE [LARGE SCALE GENOMIC DNA]</scope>
    <source>
        <strain evidence="2 3">CBS 389.68</strain>
    </source>
</reference>
<sequence>MPPDASPSSLDRVDLLILGAGWTYQFLLPTLESHTPTLTHAATTRSGSTNPPTLPFTFDPHSTDPTPYRSLPPALCILITFPIIVPGATATLLRLYVETHPHQPQPEVIQLGSTGVWGTGQGFIDRHNSIDPSSARGAEETRLLALGGVVLNLAGLWGGARLPRNWLPRVAGDLEKLRAKGSLHLVHGEDVARGVLAVVECLIRRGVGRGQRWLLTDMRVYDWWDLAAAWGKEEWVGALLKESGEEVRVLPRGPELLGRVLDAREFWEFVGLWPRWSLTYGRREDGS</sequence>
<evidence type="ECO:0000256" key="1">
    <source>
        <dbReference type="SAM" id="MobiDB-lite"/>
    </source>
</evidence>
<dbReference type="SUPFAM" id="SSF51735">
    <property type="entry name" value="NAD(P)-binding Rossmann-fold domains"/>
    <property type="match status" value="1"/>
</dbReference>
<dbReference type="PANTHER" id="PTHR40129:SF2">
    <property type="entry name" value="KETOPANTOATE REDUCTASE N-TERMINAL DOMAIN-CONTAINING PROTEIN"/>
    <property type="match status" value="1"/>
</dbReference>
<dbReference type="PANTHER" id="PTHR40129">
    <property type="entry name" value="KETOPANTOATE REDUCTASE N-TERMINAL DOMAIN-CONTAINING PROTEIN"/>
    <property type="match status" value="1"/>
</dbReference>
<organism evidence="2 3">
    <name type="scientific">Ascodesmis nigricans</name>
    <dbReference type="NCBI Taxonomy" id="341454"/>
    <lineage>
        <taxon>Eukaryota</taxon>
        <taxon>Fungi</taxon>
        <taxon>Dikarya</taxon>
        <taxon>Ascomycota</taxon>
        <taxon>Pezizomycotina</taxon>
        <taxon>Pezizomycetes</taxon>
        <taxon>Pezizales</taxon>
        <taxon>Ascodesmidaceae</taxon>
        <taxon>Ascodesmis</taxon>
    </lineage>
</organism>
<feature type="region of interest" description="Disordered" evidence="1">
    <location>
        <begin position="39"/>
        <end position="61"/>
    </location>
</feature>
<dbReference type="Proteomes" id="UP000298138">
    <property type="component" value="Unassembled WGS sequence"/>
</dbReference>
<keyword evidence="3" id="KW-1185">Reference proteome</keyword>
<evidence type="ECO:0000313" key="3">
    <source>
        <dbReference type="Proteomes" id="UP000298138"/>
    </source>
</evidence>
<dbReference type="STRING" id="341454.A0A4S2MJE6"/>
<protein>
    <submittedName>
        <fullName evidence="2">Uncharacterized protein</fullName>
    </submittedName>
</protein>
<gene>
    <name evidence="2" type="ORF">EX30DRAFT_344440</name>
</gene>
<evidence type="ECO:0000313" key="2">
    <source>
        <dbReference type="EMBL" id="TGZ77076.1"/>
    </source>
</evidence>
<dbReference type="OrthoDB" id="674948at2759"/>